<keyword evidence="4" id="KW-1185">Reference proteome</keyword>
<accession>A0ABN7ZJ22</accession>
<dbReference type="GO" id="GO:0018762">
    <property type="term" value="F:aliphatic nitrilase activity"/>
    <property type="evidence" value="ECO:0007669"/>
    <property type="project" value="UniProtKB-EC"/>
</dbReference>
<dbReference type="PANTHER" id="PTHR46044:SF1">
    <property type="entry name" value="CN HYDROLASE DOMAIN-CONTAINING PROTEIN"/>
    <property type="match status" value="1"/>
</dbReference>
<evidence type="ECO:0000259" key="2">
    <source>
        <dbReference type="PROSITE" id="PS50263"/>
    </source>
</evidence>
<comment type="similarity">
    <text evidence="1">Belongs to the carbon-nitrogen hydrolase superfamily. Nitrilase family.</text>
</comment>
<dbReference type="PROSITE" id="PS00921">
    <property type="entry name" value="NITRIL_CHT_2"/>
    <property type="match status" value="1"/>
</dbReference>
<organism evidence="3 4">
    <name type="scientific">Cupriavidus pampae</name>
    <dbReference type="NCBI Taxonomy" id="659251"/>
    <lineage>
        <taxon>Bacteria</taxon>
        <taxon>Pseudomonadati</taxon>
        <taxon>Pseudomonadota</taxon>
        <taxon>Betaproteobacteria</taxon>
        <taxon>Burkholderiales</taxon>
        <taxon>Burkholderiaceae</taxon>
        <taxon>Cupriavidus</taxon>
    </lineage>
</organism>
<dbReference type="CDD" id="cd07564">
    <property type="entry name" value="nitrilases_CHs"/>
    <property type="match status" value="1"/>
</dbReference>
<dbReference type="PROSITE" id="PS50263">
    <property type="entry name" value="CN_HYDROLASE"/>
    <property type="match status" value="1"/>
</dbReference>
<dbReference type="InterPro" id="IPR003010">
    <property type="entry name" value="C-N_Hydrolase"/>
</dbReference>
<proteinExistence type="inferred from homology"/>
<dbReference type="SUPFAM" id="SSF56317">
    <property type="entry name" value="Carbon-nitrogen hydrolase"/>
    <property type="match status" value="1"/>
</dbReference>
<keyword evidence="3" id="KW-0378">Hydrolase</keyword>
<dbReference type="EMBL" id="CAJZAG010000013">
    <property type="protein sequence ID" value="CAG9184995.1"/>
    <property type="molecule type" value="Genomic_DNA"/>
</dbReference>
<feature type="domain" description="CN hydrolase" evidence="2">
    <location>
        <begin position="37"/>
        <end position="306"/>
    </location>
</feature>
<sequence>MVAITTDAVATGPLMFKHFSYLPQGQTKDTHTMSRIIRAAAVQISPVLYSREGTVDKVVRKILELGKQGVQFATFPETVVPYYPYFSFIESPFAMGAEHYKLLEQSVTVPSDTTRAIGEAARQAGMVVSIGVNERDGGTIYNTQLLFDADGTLVQRRRKLSPTYHERMVWGMGDGSGLRAVDTAVGRVGQLACWEHYNPLARYALMADGEEIHSAMYPGSFAGDLFSEQISVNIRQHALEAGAFVVNATAWLTSEQQQQILHDTNTTQVGPISSGCFTAIVSPEGEYLGGQPLREGEGEIIADLDFWQIDKRKRMMDSRGHYSRPDVLGLLIDRTPRTHVIEQTRRVPGEEQGSELDLLA</sequence>
<gene>
    <name evidence="3" type="primary">nitA_5</name>
    <name evidence="3" type="ORF">LMG32289_05818</name>
</gene>
<evidence type="ECO:0000313" key="4">
    <source>
        <dbReference type="Proteomes" id="UP000706525"/>
    </source>
</evidence>
<dbReference type="EC" id="3.5.5.7" evidence="3"/>
<comment type="caution">
    <text evidence="3">The sequence shown here is derived from an EMBL/GenBank/DDBJ whole genome shotgun (WGS) entry which is preliminary data.</text>
</comment>
<dbReference type="Proteomes" id="UP000706525">
    <property type="component" value="Unassembled WGS sequence"/>
</dbReference>
<dbReference type="InterPro" id="IPR036526">
    <property type="entry name" value="C-N_Hydrolase_sf"/>
</dbReference>
<dbReference type="InterPro" id="IPR044149">
    <property type="entry name" value="Nitrilases_CHs"/>
</dbReference>
<protein>
    <submittedName>
        <fullName evidence="3">Aliphatic nitrilase</fullName>
        <ecNumber evidence="3">3.5.5.7</ecNumber>
    </submittedName>
</protein>
<name>A0ABN7ZJ22_9BURK</name>
<reference evidence="3 4" key="1">
    <citation type="submission" date="2021-08" db="EMBL/GenBank/DDBJ databases">
        <authorList>
            <person name="Peeters C."/>
        </authorList>
    </citation>
    <scope>NUCLEOTIDE SEQUENCE [LARGE SCALE GENOMIC DNA]</scope>
    <source>
        <strain evidence="3 4">LMG 32289</strain>
    </source>
</reference>
<dbReference type="Pfam" id="PF00795">
    <property type="entry name" value="CN_hydrolase"/>
    <property type="match status" value="1"/>
</dbReference>
<dbReference type="PANTHER" id="PTHR46044">
    <property type="entry name" value="NITRILASE"/>
    <property type="match status" value="1"/>
</dbReference>
<evidence type="ECO:0000313" key="3">
    <source>
        <dbReference type="EMBL" id="CAG9184995.1"/>
    </source>
</evidence>
<dbReference type="Gene3D" id="3.60.110.10">
    <property type="entry name" value="Carbon-nitrogen hydrolase"/>
    <property type="match status" value="1"/>
</dbReference>
<dbReference type="InterPro" id="IPR000132">
    <property type="entry name" value="Nitrilase/CN_hydratase_CS"/>
</dbReference>
<evidence type="ECO:0000256" key="1">
    <source>
        <dbReference type="ARBA" id="ARBA00008129"/>
    </source>
</evidence>